<dbReference type="AlphaFoldDB" id="A0AAQ0J6W4"/>
<organism evidence="2 3">
    <name type="scientific">Chlamydia suis</name>
    <dbReference type="NCBI Taxonomy" id="83559"/>
    <lineage>
        <taxon>Bacteria</taxon>
        <taxon>Pseudomonadati</taxon>
        <taxon>Chlamydiota</taxon>
        <taxon>Chlamydiia</taxon>
        <taxon>Chlamydiales</taxon>
        <taxon>Chlamydiaceae</taxon>
        <taxon>Chlamydia/Chlamydophila group</taxon>
        <taxon>Chlamydia</taxon>
    </lineage>
</organism>
<proteinExistence type="predicted"/>
<reference evidence="2" key="1">
    <citation type="journal article" date="2021" name="Front. Microbiol.">
        <title>Generation of Tetracycline and Rifamycin Resistant Chlamydia Suis Recombinants.</title>
        <authorList>
            <person name="Marti H."/>
            <person name="Bommana S."/>
            <person name="Read T.D."/>
            <person name="Pesch T."/>
            <person name="Prahauser B."/>
            <person name="Dean D."/>
            <person name="Borel N."/>
        </authorList>
    </citation>
    <scope>NUCLEOTIDE SEQUENCE</scope>
    <source>
        <strain evidence="2">208.1</strain>
    </source>
</reference>
<dbReference type="Proteomes" id="UP000825134">
    <property type="component" value="Chromosome"/>
</dbReference>
<keyword evidence="1" id="KW-0732">Signal</keyword>
<protein>
    <submittedName>
        <fullName evidence="2">Uncharacterized protein</fullName>
    </submittedName>
</protein>
<name>A0AAQ0J6W4_9CHLA</name>
<evidence type="ECO:0000256" key="1">
    <source>
        <dbReference type="SAM" id="SignalP"/>
    </source>
</evidence>
<dbReference type="EMBL" id="CP063185">
    <property type="protein sequence ID" value="QYC74551.1"/>
    <property type="molecule type" value="Genomic_DNA"/>
</dbReference>
<dbReference type="RefSeq" id="WP_219664458.1">
    <property type="nucleotide sequence ID" value="NZ_CP063064.1"/>
</dbReference>
<evidence type="ECO:0000313" key="2">
    <source>
        <dbReference type="EMBL" id="QYC74551.1"/>
    </source>
</evidence>
<feature type="chain" id="PRO_5043052325" evidence="1">
    <location>
        <begin position="22"/>
        <end position="330"/>
    </location>
</feature>
<gene>
    <name evidence="2" type="ORF">INQ84_00855</name>
</gene>
<accession>A0AAQ0J6W4</accession>
<feature type="signal peptide" evidence="1">
    <location>
        <begin position="1"/>
        <end position="21"/>
    </location>
</feature>
<sequence>MHFLFTLLCLTSLLTVVSLDAAGARRRVSYTQQVEKDEVVFSAQRSAISEVIYRDKNKRLSSLMKREEGYSQEKERDSIIVRQKRYRLLEVPFSRPPNNSRFNLCLFLKESPENYGDSFSAYAIFARLLHSLYVQSGVIPSGAEYRVMQALLDRKEIISTRARELGADCIETLVLPPEEAEWLYAMLKGAKGTRSLLHFLHYEEKNTNQGRLNLLFADPVILQAFVCDSKAYKELEQVRQEVWESARQQELAVKTYGQSAALEIFKTRTDFRTELQDKTQVILHRYNLLPLLNKKVFDYTLGSAGDYIFIVDPENKGVARSRCVSRRKTN</sequence>
<evidence type="ECO:0000313" key="3">
    <source>
        <dbReference type="Proteomes" id="UP000825134"/>
    </source>
</evidence>